<dbReference type="InterPro" id="IPR011635">
    <property type="entry name" value="CARDB"/>
</dbReference>
<dbReference type="SUPFAM" id="SSF52317">
    <property type="entry name" value="Class I glutamine amidotransferase-like"/>
    <property type="match status" value="1"/>
</dbReference>
<dbReference type="InterPro" id="IPR013783">
    <property type="entry name" value="Ig-like_fold"/>
</dbReference>
<evidence type="ECO:0000259" key="1">
    <source>
        <dbReference type="Pfam" id="PF07705"/>
    </source>
</evidence>
<organism evidence="2">
    <name type="scientific">Candidatus Methanophaga sp. ANME-1 ERB7</name>
    <dbReference type="NCBI Taxonomy" id="2759913"/>
    <lineage>
        <taxon>Archaea</taxon>
        <taxon>Methanobacteriati</taxon>
        <taxon>Methanobacteriota</taxon>
        <taxon>Stenosarchaea group</taxon>
        <taxon>Methanomicrobia</taxon>
        <taxon>Candidatus Methanophagales</taxon>
        <taxon>Candidatus Methanophagaceae</taxon>
        <taxon>Candidatus Methanophaga</taxon>
    </lineage>
</organism>
<proteinExistence type="predicted"/>
<feature type="domain" description="CARDB" evidence="1">
    <location>
        <begin position="278"/>
        <end position="386"/>
    </location>
</feature>
<evidence type="ECO:0000313" key="2">
    <source>
        <dbReference type="EMBL" id="QNO58123.1"/>
    </source>
</evidence>
<gene>
    <name evidence="2" type="ORF">HJJEBIEG_00025</name>
</gene>
<accession>A0A7G9ZCY9</accession>
<reference evidence="2" key="1">
    <citation type="submission" date="2020-06" db="EMBL/GenBank/DDBJ databases">
        <title>Unique genomic features of the anaerobic methanotrophic archaea.</title>
        <authorList>
            <person name="Chadwick G.L."/>
            <person name="Skennerton C.T."/>
            <person name="Laso-Perez R."/>
            <person name="Leu A.O."/>
            <person name="Speth D.R."/>
            <person name="Yu H."/>
            <person name="Morgan-Lang C."/>
            <person name="Hatzenpichler R."/>
            <person name="Goudeau D."/>
            <person name="Malmstrom R."/>
            <person name="Brazelton W.J."/>
            <person name="Woyke T."/>
            <person name="Hallam S.J."/>
            <person name="Tyson G.W."/>
            <person name="Wegener G."/>
            <person name="Boetius A."/>
            <person name="Orphan V."/>
        </authorList>
    </citation>
    <scope>NUCLEOTIDE SEQUENCE</scope>
</reference>
<sequence>MKGKSEKIEMSWLSFLIVGLALLVVFSVPVSAASYGTIIEGLNEIGMPNGIPGSIGALTTQPEKIVFGDEDSQSAYYLPGDKPPIVMAREYEDYGRVISIGHEGYFTGSNIGRYDNLQLGLNSIKWLDKDETKKILFDWRSLQWGQDIYQNGLINSLRVEGYTVDVFDGEVEGDVSAEYLANYGIYMICTSWTSFTQGEIDAIVKYVQQDGGGLFLTGLGWSWVAYHPESTIDEYPMNVIATNFGMEFFDDIIQDPTNYDGDPSKPIFHLFYEEKELPDLTVSRNDIEFGWGGNDDSLRVGVEGMVDVDIHNEGNAAATDITVRFFDGDTQLEKDVTIPLISAGDVGHAYTDWTLGERNYINVIIDPPDIDHPSGKIPELREDNNRDSISIVLTGFYPPEEGFAFENSAWVESGGLSFGGWCLGMTAASCWYFLEGIPLPPPGDPCNHPDFFPSKKCGTSQLRGCPIIP</sequence>
<dbReference type="EMBL" id="MT631714">
    <property type="protein sequence ID" value="QNO58123.1"/>
    <property type="molecule type" value="Genomic_DNA"/>
</dbReference>
<dbReference type="InterPro" id="IPR029062">
    <property type="entry name" value="Class_I_gatase-like"/>
</dbReference>
<dbReference type="Gene3D" id="2.60.40.10">
    <property type="entry name" value="Immunoglobulins"/>
    <property type="match status" value="1"/>
</dbReference>
<protein>
    <recommendedName>
        <fullName evidence="1">CARDB domain-containing protein</fullName>
    </recommendedName>
</protein>
<name>A0A7G9ZCY9_9EURY</name>
<dbReference type="Pfam" id="PF07705">
    <property type="entry name" value="CARDB"/>
    <property type="match status" value="1"/>
</dbReference>
<dbReference type="AlphaFoldDB" id="A0A7G9ZCY9"/>